<dbReference type="Proteomes" id="UP000824596">
    <property type="component" value="Unassembled WGS sequence"/>
</dbReference>
<feature type="transmembrane region" description="Helical" evidence="4">
    <location>
        <begin position="68"/>
        <end position="88"/>
    </location>
</feature>
<evidence type="ECO:0000256" key="4">
    <source>
        <dbReference type="SAM" id="Phobius"/>
    </source>
</evidence>
<dbReference type="OrthoDB" id="2019491at2759"/>
<protein>
    <submittedName>
        <fullName evidence="6">Major facilitator superfamily domain-containing protein</fullName>
    </submittedName>
</protein>
<dbReference type="PANTHER" id="PTHR11360:SF130">
    <property type="entry name" value="MAJOR FACILITATOR SUPERFAMILY (MFS) PROFILE DOMAIN-CONTAINING PROTEIN-RELATED"/>
    <property type="match status" value="1"/>
</dbReference>
<feature type="transmembrane region" description="Helical" evidence="4">
    <location>
        <begin position="427"/>
        <end position="451"/>
    </location>
</feature>
<feature type="transmembrane region" description="Helical" evidence="4">
    <location>
        <begin position="361"/>
        <end position="385"/>
    </location>
</feature>
<evidence type="ECO:0000259" key="5">
    <source>
        <dbReference type="PROSITE" id="PS50850"/>
    </source>
</evidence>
<feature type="transmembrane region" description="Helical" evidence="4">
    <location>
        <begin position="196"/>
        <end position="215"/>
    </location>
</feature>
<accession>A0A9P8MNA3</accession>
<evidence type="ECO:0000256" key="1">
    <source>
        <dbReference type="ARBA" id="ARBA00004141"/>
    </source>
</evidence>
<evidence type="ECO:0000313" key="6">
    <source>
        <dbReference type="EMBL" id="KAH0958149.1"/>
    </source>
</evidence>
<proteinExistence type="inferred from homology"/>
<reference evidence="6" key="1">
    <citation type="submission" date="2021-09" db="EMBL/GenBank/DDBJ databases">
        <title>A high-quality genome of the endoparasitic fungus Hirsutella rhossiliensis with a comparison of Hirsutella genomes reveals transposable elements contributing to genome size variation.</title>
        <authorList>
            <person name="Lin R."/>
            <person name="Jiao Y."/>
            <person name="Sun X."/>
            <person name="Ling J."/>
            <person name="Xie B."/>
            <person name="Cheng X."/>
        </authorList>
    </citation>
    <scope>NUCLEOTIDE SEQUENCE</scope>
    <source>
        <strain evidence="6">HR02</strain>
    </source>
</reference>
<keyword evidence="4" id="KW-1133">Transmembrane helix</keyword>
<sequence length="461" mass="48919">MSDLLPRGYAADKVTGSPQDAAAVKSPLPAASRTDGSELASPPDPTPTSPFSSRDDKPPLQVPPDGGLTAWLQVLAGHLVVFSTWGYIISFGIFQPYYAQRLSLAPSAVAWIGSVQICLILLVGTFAGRAFDAGYFRRALVVGCLMQVIGIMTTSVASTYWQLFLAQSLCQGLGCGIVFAPTVANVSTYFTRKRSMAISLSACGGATGGIVFPLMAQQLLPRIGFGWTVRAMGLVIVASSAVVLCIVRTRMPPRRAGPVVELAAFKETSYLLFTISMFFTLWATYFAYYYARSYVLDILDGTQSTSLTMLLVMNAVGIPGRLVPALLADRYFGAVNVFIPIIFGAAICVFSWVGVDSLAADYVWVCFYGFFGAAIQGMFPSTLAGLSEDLSKNGTRIGMVFSIVSVAALTGPPLAGKLIEVGGGHSYLGAQIWGGACLVLGGLLLIAARWASLPRGEGKRI</sequence>
<feature type="transmembrane region" description="Helical" evidence="4">
    <location>
        <begin position="334"/>
        <end position="355"/>
    </location>
</feature>
<dbReference type="GeneID" id="68359972"/>
<feature type="transmembrane region" description="Helical" evidence="4">
    <location>
        <begin position="108"/>
        <end position="127"/>
    </location>
</feature>
<feature type="transmembrane region" description="Helical" evidence="4">
    <location>
        <begin position="308"/>
        <end position="327"/>
    </location>
</feature>
<organism evidence="6 7">
    <name type="scientific">Hirsutella rhossiliensis</name>
    <dbReference type="NCBI Taxonomy" id="111463"/>
    <lineage>
        <taxon>Eukaryota</taxon>
        <taxon>Fungi</taxon>
        <taxon>Dikarya</taxon>
        <taxon>Ascomycota</taxon>
        <taxon>Pezizomycotina</taxon>
        <taxon>Sordariomycetes</taxon>
        <taxon>Hypocreomycetidae</taxon>
        <taxon>Hypocreales</taxon>
        <taxon>Ophiocordycipitaceae</taxon>
        <taxon>Hirsutella</taxon>
    </lineage>
</organism>
<feature type="transmembrane region" description="Helical" evidence="4">
    <location>
        <begin position="397"/>
        <end position="415"/>
    </location>
</feature>
<feature type="transmembrane region" description="Helical" evidence="4">
    <location>
        <begin position="268"/>
        <end position="288"/>
    </location>
</feature>
<evidence type="ECO:0000313" key="7">
    <source>
        <dbReference type="Proteomes" id="UP000824596"/>
    </source>
</evidence>
<comment type="subcellular location">
    <subcellularLocation>
        <location evidence="1">Membrane</location>
        <topology evidence="1">Multi-pass membrane protein</topology>
    </subcellularLocation>
</comment>
<feature type="transmembrane region" description="Helical" evidence="4">
    <location>
        <begin position="227"/>
        <end position="247"/>
    </location>
</feature>
<dbReference type="EMBL" id="JAIZPD010000017">
    <property type="protein sequence ID" value="KAH0958149.1"/>
    <property type="molecule type" value="Genomic_DNA"/>
</dbReference>
<evidence type="ECO:0000256" key="3">
    <source>
        <dbReference type="SAM" id="MobiDB-lite"/>
    </source>
</evidence>
<dbReference type="InterPro" id="IPR011701">
    <property type="entry name" value="MFS"/>
</dbReference>
<dbReference type="AlphaFoldDB" id="A0A9P8MNA3"/>
<dbReference type="GO" id="GO:0022857">
    <property type="term" value="F:transmembrane transporter activity"/>
    <property type="evidence" value="ECO:0007669"/>
    <property type="project" value="InterPro"/>
</dbReference>
<dbReference type="InterPro" id="IPR036259">
    <property type="entry name" value="MFS_trans_sf"/>
</dbReference>
<dbReference type="Pfam" id="PF07690">
    <property type="entry name" value="MFS_1"/>
    <property type="match status" value="1"/>
</dbReference>
<evidence type="ECO:0000256" key="2">
    <source>
        <dbReference type="ARBA" id="ARBA00006727"/>
    </source>
</evidence>
<dbReference type="InterPro" id="IPR050327">
    <property type="entry name" value="Proton-linked_MCT"/>
</dbReference>
<comment type="caution">
    <text evidence="6">The sequence shown here is derived from an EMBL/GenBank/DDBJ whole genome shotgun (WGS) entry which is preliminary data.</text>
</comment>
<gene>
    <name evidence="6" type="ORF">HRG_10844</name>
</gene>
<dbReference type="InterPro" id="IPR020846">
    <property type="entry name" value="MFS_dom"/>
</dbReference>
<feature type="transmembrane region" description="Helical" evidence="4">
    <location>
        <begin position="164"/>
        <end position="184"/>
    </location>
</feature>
<feature type="transmembrane region" description="Helical" evidence="4">
    <location>
        <begin position="139"/>
        <end position="158"/>
    </location>
</feature>
<dbReference type="PROSITE" id="PS50850">
    <property type="entry name" value="MFS"/>
    <property type="match status" value="1"/>
</dbReference>
<keyword evidence="4" id="KW-0812">Transmembrane</keyword>
<dbReference type="SUPFAM" id="SSF103473">
    <property type="entry name" value="MFS general substrate transporter"/>
    <property type="match status" value="1"/>
</dbReference>
<keyword evidence="7" id="KW-1185">Reference proteome</keyword>
<dbReference type="Gene3D" id="1.20.1250.20">
    <property type="entry name" value="MFS general substrate transporter like domains"/>
    <property type="match status" value="2"/>
</dbReference>
<dbReference type="PANTHER" id="PTHR11360">
    <property type="entry name" value="MONOCARBOXYLATE TRANSPORTER"/>
    <property type="match status" value="1"/>
</dbReference>
<dbReference type="RefSeq" id="XP_044715663.1">
    <property type="nucleotide sequence ID" value="XM_044869314.1"/>
</dbReference>
<name>A0A9P8MNA3_9HYPO</name>
<keyword evidence="4" id="KW-0472">Membrane</keyword>
<dbReference type="GO" id="GO:0016020">
    <property type="term" value="C:membrane"/>
    <property type="evidence" value="ECO:0007669"/>
    <property type="project" value="UniProtKB-SubCell"/>
</dbReference>
<feature type="region of interest" description="Disordered" evidence="3">
    <location>
        <begin position="1"/>
        <end position="59"/>
    </location>
</feature>
<comment type="similarity">
    <text evidence="2">Belongs to the major facilitator superfamily. Monocarboxylate porter (TC 2.A.1.13) family.</text>
</comment>
<feature type="domain" description="Major facilitator superfamily (MFS) profile" evidence="5">
    <location>
        <begin position="70"/>
        <end position="459"/>
    </location>
</feature>